<sequence>MLPRLASQSPSPTTFFLRCPVPTYPVPSAHKRPWSLTLSDNPRPSRLIDFGRNSEENQQMFERNLRPRRLLQPVTIREAQLSGLNTCCGARKSKVRVT</sequence>
<dbReference type="Proteomes" id="UP000805193">
    <property type="component" value="Unassembled WGS sequence"/>
</dbReference>
<accession>A0AC60QFF8</accession>
<gene>
    <name evidence="1" type="ORF">HPB47_021561</name>
</gene>
<proteinExistence type="predicted"/>
<dbReference type="EMBL" id="JABSTQ010009206">
    <property type="protein sequence ID" value="KAG0431680.1"/>
    <property type="molecule type" value="Genomic_DNA"/>
</dbReference>
<keyword evidence="2" id="KW-1185">Reference proteome</keyword>
<name>A0AC60QFF8_IXOPE</name>
<evidence type="ECO:0000313" key="2">
    <source>
        <dbReference type="Proteomes" id="UP000805193"/>
    </source>
</evidence>
<protein>
    <submittedName>
        <fullName evidence="1">Uncharacterized protein</fullName>
    </submittedName>
</protein>
<reference evidence="1 2" key="1">
    <citation type="journal article" date="2020" name="Cell">
        <title>Large-Scale Comparative Analyses of Tick Genomes Elucidate Their Genetic Diversity and Vector Capacities.</title>
        <authorList>
            <consortium name="Tick Genome and Microbiome Consortium (TIGMIC)"/>
            <person name="Jia N."/>
            <person name="Wang J."/>
            <person name="Shi W."/>
            <person name="Du L."/>
            <person name="Sun Y."/>
            <person name="Zhan W."/>
            <person name="Jiang J.F."/>
            <person name="Wang Q."/>
            <person name="Zhang B."/>
            <person name="Ji P."/>
            <person name="Bell-Sakyi L."/>
            <person name="Cui X.M."/>
            <person name="Yuan T.T."/>
            <person name="Jiang B.G."/>
            <person name="Yang W.F."/>
            <person name="Lam T.T."/>
            <person name="Chang Q.C."/>
            <person name="Ding S.J."/>
            <person name="Wang X.J."/>
            <person name="Zhu J.G."/>
            <person name="Ruan X.D."/>
            <person name="Zhao L."/>
            <person name="Wei J.T."/>
            <person name="Ye R.Z."/>
            <person name="Que T.C."/>
            <person name="Du C.H."/>
            <person name="Zhou Y.H."/>
            <person name="Cheng J.X."/>
            <person name="Dai P.F."/>
            <person name="Guo W.B."/>
            <person name="Han X.H."/>
            <person name="Huang E.J."/>
            <person name="Li L.F."/>
            <person name="Wei W."/>
            <person name="Gao Y.C."/>
            <person name="Liu J.Z."/>
            <person name="Shao H.Z."/>
            <person name="Wang X."/>
            <person name="Wang C.C."/>
            <person name="Yang T.C."/>
            <person name="Huo Q.B."/>
            <person name="Li W."/>
            <person name="Chen H.Y."/>
            <person name="Chen S.E."/>
            <person name="Zhou L.G."/>
            <person name="Ni X.B."/>
            <person name="Tian J.H."/>
            <person name="Sheng Y."/>
            <person name="Liu T."/>
            <person name="Pan Y.S."/>
            <person name="Xia L.Y."/>
            <person name="Li J."/>
            <person name="Zhao F."/>
            <person name="Cao W.C."/>
        </authorList>
    </citation>
    <scope>NUCLEOTIDE SEQUENCE [LARGE SCALE GENOMIC DNA]</scope>
    <source>
        <strain evidence="1">Iper-2018</strain>
    </source>
</reference>
<comment type="caution">
    <text evidence="1">The sequence shown here is derived from an EMBL/GenBank/DDBJ whole genome shotgun (WGS) entry which is preliminary data.</text>
</comment>
<organism evidence="1 2">
    <name type="scientific">Ixodes persulcatus</name>
    <name type="common">Taiga tick</name>
    <dbReference type="NCBI Taxonomy" id="34615"/>
    <lineage>
        <taxon>Eukaryota</taxon>
        <taxon>Metazoa</taxon>
        <taxon>Ecdysozoa</taxon>
        <taxon>Arthropoda</taxon>
        <taxon>Chelicerata</taxon>
        <taxon>Arachnida</taxon>
        <taxon>Acari</taxon>
        <taxon>Parasitiformes</taxon>
        <taxon>Ixodida</taxon>
        <taxon>Ixodoidea</taxon>
        <taxon>Ixodidae</taxon>
        <taxon>Ixodinae</taxon>
        <taxon>Ixodes</taxon>
    </lineage>
</organism>
<evidence type="ECO:0000313" key="1">
    <source>
        <dbReference type="EMBL" id="KAG0431680.1"/>
    </source>
</evidence>